<gene>
    <name evidence="2" type="ORF">IFE08_13775</name>
</gene>
<dbReference type="InterPro" id="IPR003439">
    <property type="entry name" value="ABC_transporter-like_ATP-bd"/>
</dbReference>
<dbReference type="Pfam" id="PF00005">
    <property type="entry name" value="ABC_tran"/>
    <property type="match status" value="1"/>
</dbReference>
<keyword evidence="2" id="KW-0067">ATP-binding</keyword>
<dbReference type="AlphaFoldDB" id="A0A7S7AXZ2"/>
<proteinExistence type="predicted"/>
<accession>A0A7S7AXZ2</accession>
<dbReference type="InterPro" id="IPR027417">
    <property type="entry name" value="P-loop_NTPase"/>
</dbReference>
<dbReference type="Proteomes" id="UP000593915">
    <property type="component" value="Chromosome"/>
</dbReference>
<dbReference type="GO" id="GO:0005524">
    <property type="term" value="F:ATP binding"/>
    <property type="evidence" value="ECO:0007669"/>
    <property type="project" value="UniProtKB-KW"/>
</dbReference>
<reference evidence="2 3" key="1">
    <citation type="submission" date="2020-09" db="EMBL/GenBank/DDBJ databases">
        <title>Characterization of Treponema spp. from bovine digital dermatitis in Korea.</title>
        <authorList>
            <person name="Espiritu H.M."/>
            <person name="Cho Y.I."/>
            <person name="Mamuad L."/>
        </authorList>
    </citation>
    <scope>NUCLEOTIDE SEQUENCE [LARGE SCALE GENOMIC DNA]</scope>
    <source>
        <strain evidence="2 3">KS1</strain>
    </source>
</reference>
<evidence type="ECO:0000313" key="2">
    <source>
        <dbReference type="EMBL" id="QOW62254.1"/>
    </source>
</evidence>
<feature type="domain" description="ABC transporter" evidence="1">
    <location>
        <begin position="1"/>
        <end position="41"/>
    </location>
</feature>
<dbReference type="Gene3D" id="3.40.50.300">
    <property type="entry name" value="P-loop containing nucleotide triphosphate hydrolases"/>
    <property type="match status" value="1"/>
</dbReference>
<evidence type="ECO:0000259" key="1">
    <source>
        <dbReference type="Pfam" id="PF00005"/>
    </source>
</evidence>
<organism evidence="2 3">
    <name type="scientific">Treponema pedis</name>
    <dbReference type="NCBI Taxonomy" id="409322"/>
    <lineage>
        <taxon>Bacteria</taxon>
        <taxon>Pseudomonadati</taxon>
        <taxon>Spirochaetota</taxon>
        <taxon>Spirochaetia</taxon>
        <taxon>Spirochaetales</taxon>
        <taxon>Treponemataceae</taxon>
        <taxon>Treponema</taxon>
    </lineage>
</organism>
<dbReference type="EMBL" id="CP061839">
    <property type="protein sequence ID" value="QOW62254.1"/>
    <property type="molecule type" value="Genomic_DNA"/>
</dbReference>
<name>A0A7S7AXZ2_9SPIR</name>
<keyword evidence="2" id="KW-0547">Nucleotide-binding</keyword>
<sequence length="43" mass="4604">MNLTIKQGETIEIVTENGSVKSTLVRFIAGLYTPCSGTVEFGV</sequence>
<dbReference type="SUPFAM" id="SSF52540">
    <property type="entry name" value="P-loop containing nucleoside triphosphate hydrolases"/>
    <property type="match status" value="1"/>
</dbReference>
<dbReference type="RefSeq" id="WP_194077747.1">
    <property type="nucleotide sequence ID" value="NZ_CP061839.1"/>
</dbReference>
<dbReference type="GO" id="GO:0016887">
    <property type="term" value="F:ATP hydrolysis activity"/>
    <property type="evidence" value="ECO:0007669"/>
    <property type="project" value="InterPro"/>
</dbReference>
<protein>
    <submittedName>
        <fullName evidence="2">ATP-binding cassette domain-containing protein</fullName>
    </submittedName>
</protein>
<evidence type="ECO:0000313" key="3">
    <source>
        <dbReference type="Proteomes" id="UP000593915"/>
    </source>
</evidence>